<dbReference type="Proteomes" id="UP000030001">
    <property type="component" value="Unassembled WGS sequence"/>
</dbReference>
<dbReference type="CDD" id="cd16320">
    <property type="entry name" value="MraZ_N"/>
    <property type="match status" value="1"/>
</dbReference>
<dbReference type="InterPro" id="IPR035644">
    <property type="entry name" value="MraZ_C"/>
</dbReference>
<organism evidence="9 11">
    <name type="scientific">Limosilactobacillus mucosae</name>
    <name type="common">Lactobacillus mucosae</name>
    <dbReference type="NCBI Taxonomy" id="97478"/>
    <lineage>
        <taxon>Bacteria</taxon>
        <taxon>Bacillati</taxon>
        <taxon>Bacillota</taxon>
        <taxon>Bacilli</taxon>
        <taxon>Lactobacillales</taxon>
        <taxon>Lactobacillaceae</taxon>
        <taxon>Limosilactobacillus</taxon>
    </lineage>
</organism>
<dbReference type="SUPFAM" id="SSF89447">
    <property type="entry name" value="AbrB/MazE/MraZ-like"/>
    <property type="match status" value="1"/>
</dbReference>
<dbReference type="InterPro" id="IPR007159">
    <property type="entry name" value="SpoVT-AbrB_dom"/>
</dbReference>
<evidence type="ECO:0000256" key="3">
    <source>
        <dbReference type="ARBA" id="ARBA00022737"/>
    </source>
</evidence>
<evidence type="ECO:0000256" key="4">
    <source>
        <dbReference type="ARBA" id="ARBA00023015"/>
    </source>
</evidence>
<keyword evidence="3" id="KW-0677">Repeat</keyword>
<dbReference type="InterPro" id="IPR020603">
    <property type="entry name" value="MraZ_dom"/>
</dbReference>
<dbReference type="HAMAP" id="MF_01008">
    <property type="entry name" value="MraZ"/>
    <property type="match status" value="1"/>
</dbReference>
<evidence type="ECO:0000313" key="10">
    <source>
        <dbReference type="EMBL" id="VTZ90109.1"/>
    </source>
</evidence>
<dbReference type="GO" id="GO:0003700">
    <property type="term" value="F:DNA-binding transcription factor activity"/>
    <property type="evidence" value="ECO:0007669"/>
    <property type="project" value="UniProtKB-UniRule"/>
</dbReference>
<dbReference type="RefSeq" id="WP_034539857.1">
    <property type="nucleotide sequence ID" value="NZ_CABFNH010000012.1"/>
</dbReference>
<protein>
    <recommendedName>
        <fullName evidence="1 7">Transcriptional regulator MraZ</fullName>
    </recommendedName>
</protein>
<evidence type="ECO:0000256" key="1">
    <source>
        <dbReference type="ARBA" id="ARBA00013860"/>
    </source>
</evidence>
<reference evidence="10 12" key="2">
    <citation type="submission" date="2019-06" db="EMBL/GenBank/DDBJ databases">
        <authorList>
            <person name="Rodrigo-Torres L."/>
            <person name="Arahal R. D."/>
            <person name="Lucena T."/>
        </authorList>
    </citation>
    <scope>NUCLEOTIDE SEQUENCE [LARGE SCALE GENOMIC DNA]</scope>
    <source>
        <strain evidence="10 12">INIA P508</strain>
    </source>
</reference>
<gene>
    <name evidence="7 10" type="primary">mraZ</name>
    <name evidence="10" type="ORF">LMUP508_01046</name>
    <name evidence="9" type="ORF">LX03_04290</name>
</gene>
<reference evidence="9 11" key="1">
    <citation type="submission" date="2014-09" db="EMBL/GenBank/DDBJ databases">
        <title>Lactobacillus mucosae CRL573 Genome Sequencing.</title>
        <authorList>
            <person name="Bleckwedel J."/>
            <person name="Teran L.C."/>
            <person name="Bonacina J."/>
            <person name="Saavedra L."/>
            <person name="Mozzi F.B."/>
            <person name="Raya R.R."/>
        </authorList>
    </citation>
    <scope>NUCLEOTIDE SEQUENCE [LARGE SCALE GENOMIC DNA]</scope>
    <source>
        <strain evidence="9 11">CRL573</strain>
    </source>
</reference>
<dbReference type="GO" id="GO:2000143">
    <property type="term" value="P:negative regulation of DNA-templated transcription initiation"/>
    <property type="evidence" value="ECO:0007669"/>
    <property type="project" value="TreeGrafter"/>
</dbReference>
<dbReference type="GO" id="GO:0000976">
    <property type="term" value="F:transcription cis-regulatory region binding"/>
    <property type="evidence" value="ECO:0007669"/>
    <property type="project" value="TreeGrafter"/>
</dbReference>
<dbReference type="PANTHER" id="PTHR34701">
    <property type="entry name" value="TRANSCRIPTIONAL REGULATOR MRAZ"/>
    <property type="match status" value="1"/>
</dbReference>
<dbReference type="InterPro" id="IPR037914">
    <property type="entry name" value="SpoVT-AbrB_sf"/>
</dbReference>
<feature type="domain" description="SpoVT-AbrB" evidence="8">
    <location>
        <begin position="5"/>
        <end position="47"/>
    </location>
</feature>
<proteinExistence type="inferred from homology"/>
<evidence type="ECO:0000256" key="6">
    <source>
        <dbReference type="ARBA" id="ARBA00023163"/>
    </source>
</evidence>
<evidence type="ECO:0000313" key="11">
    <source>
        <dbReference type="Proteomes" id="UP000030001"/>
    </source>
</evidence>
<dbReference type="Pfam" id="PF02381">
    <property type="entry name" value="MraZ"/>
    <property type="match status" value="2"/>
</dbReference>
<evidence type="ECO:0000256" key="7">
    <source>
        <dbReference type="HAMAP-Rule" id="MF_01008"/>
    </source>
</evidence>
<dbReference type="GO" id="GO:0005737">
    <property type="term" value="C:cytoplasm"/>
    <property type="evidence" value="ECO:0007669"/>
    <property type="project" value="UniProtKB-UniRule"/>
</dbReference>
<name>A0A099YEQ5_LIMMU</name>
<dbReference type="EMBL" id="CABFNH010000012">
    <property type="protein sequence ID" value="VTZ90109.1"/>
    <property type="molecule type" value="Genomic_DNA"/>
</dbReference>
<feature type="domain" description="SpoVT-AbrB" evidence="8">
    <location>
        <begin position="76"/>
        <end position="119"/>
    </location>
</feature>
<dbReference type="NCBIfam" id="TIGR00242">
    <property type="entry name" value="division/cell wall cluster transcriptional repressor MraZ"/>
    <property type="match status" value="1"/>
</dbReference>
<evidence type="ECO:0000256" key="5">
    <source>
        <dbReference type="ARBA" id="ARBA00023125"/>
    </source>
</evidence>
<dbReference type="Gene3D" id="3.40.1550.20">
    <property type="entry name" value="Transcriptional regulator MraZ domain"/>
    <property type="match status" value="1"/>
</dbReference>
<dbReference type="EMBL" id="JROC01000029">
    <property type="protein sequence ID" value="KGL67020.1"/>
    <property type="molecule type" value="Genomic_DNA"/>
</dbReference>
<accession>A0A099YEQ5</accession>
<comment type="subunit">
    <text evidence="7">Forms oligomers.</text>
</comment>
<dbReference type="InterPro" id="IPR003444">
    <property type="entry name" value="MraZ"/>
</dbReference>
<comment type="subcellular location">
    <subcellularLocation>
        <location evidence="7">Cytoplasm</location>
        <location evidence="7">Nucleoid</location>
    </subcellularLocation>
</comment>
<dbReference type="Proteomes" id="UP000365705">
    <property type="component" value="Unassembled WGS sequence"/>
</dbReference>
<comment type="similarity">
    <text evidence="7">Belongs to the MraZ family.</text>
</comment>
<dbReference type="InterPro" id="IPR035642">
    <property type="entry name" value="MraZ_N"/>
</dbReference>
<dbReference type="AlphaFoldDB" id="A0A099YEQ5"/>
<keyword evidence="2 7" id="KW-0963">Cytoplasm</keyword>
<dbReference type="PROSITE" id="PS51740">
    <property type="entry name" value="SPOVT_ABRB"/>
    <property type="match status" value="2"/>
</dbReference>
<dbReference type="InterPro" id="IPR038619">
    <property type="entry name" value="MraZ_sf"/>
</dbReference>
<evidence type="ECO:0000313" key="12">
    <source>
        <dbReference type="Proteomes" id="UP000365705"/>
    </source>
</evidence>
<dbReference type="CDD" id="cd16321">
    <property type="entry name" value="MraZ_C"/>
    <property type="match status" value="1"/>
</dbReference>
<keyword evidence="5 7" id="KW-0238">DNA-binding</keyword>
<evidence type="ECO:0000256" key="2">
    <source>
        <dbReference type="ARBA" id="ARBA00022490"/>
    </source>
</evidence>
<dbReference type="GO" id="GO:0009295">
    <property type="term" value="C:nucleoid"/>
    <property type="evidence" value="ECO:0007669"/>
    <property type="project" value="UniProtKB-SubCell"/>
</dbReference>
<keyword evidence="4 7" id="KW-0805">Transcription regulation</keyword>
<dbReference type="FunFam" id="3.40.1550.20:FF:000002">
    <property type="entry name" value="Transcriptional regulator MraZ"/>
    <property type="match status" value="1"/>
</dbReference>
<sequence>MFMGEYEHTIDDKGRLIIPAKFRSQLGDGFVVTRGLDGCLTGYPLSVWHELETKLKSLSMTKRNARAFVRFLYAAATECQFDKQGRINLPIALRQHAALNKQCTIVGVSEHLEIWDTERWQRYMDSTAADFDQIAEDLDFDL</sequence>
<dbReference type="PANTHER" id="PTHR34701:SF1">
    <property type="entry name" value="TRANSCRIPTIONAL REGULATOR MRAZ"/>
    <property type="match status" value="1"/>
</dbReference>
<evidence type="ECO:0000259" key="8">
    <source>
        <dbReference type="PROSITE" id="PS51740"/>
    </source>
</evidence>
<evidence type="ECO:0000313" key="9">
    <source>
        <dbReference type="EMBL" id="KGL67020.1"/>
    </source>
</evidence>
<keyword evidence="6 7" id="KW-0804">Transcription</keyword>